<dbReference type="InterPro" id="IPR006104">
    <property type="entry name" value="Glyco_hydro_2_N"/>
</dbReference>
<dbReference type="PROSITE" id="PS00608">
    <property type="entry name" value="GLYCOSYL_HYDROL_F2_2"/>
    <property type="match status" value="1"/>
</dbReference>
<dbReference type="InterPro" id="IPR035992">
    <property type="entry name" value="Ricin_B-like_lectins"/>
</dbReference>
<dbReference type="PANTHER" id="PTHR46323">
    <property type="entry name" value="BETA-GALACTOSIDASE"/>
    <property type="match status" value="1"/>
</dbReference>
<evidence type="ECO:0000256" key="8">
    <source>
        <dbReference type="ARBA" id="ARBA00023295"/>
    </source>
</evidence>
<dbReference type="SUPFAM" id="SSF49785">
    <property type="entry name" value="Galactose-binding domain-like"/>
    <property type="match status" value="1"/>
</dbReference>
<evidence type="ECO:0000256" key="1">
    <source>
        <dbReference type="ARBA" id="ARBA00001412"/>
    </source>
</evidence>
<dbReference type="InterPro" id="IPR006103">
    <property type="entry name" value="Glyco_hydro_2_cat"/>
</dbReference>
<accession>F5J2A8</accession>
<dbReference type="InterPro" id="IPR023230">
    <property type="entry name" value="Glyco_hydro_2_CS"/>
</dbReference>
<reference evidence="12 13" key="1">
    <citation type="submission" date="2011-04" db="EMBL/GenBank/DDBJ databases">
        <title>The Genome Sequence of Dysgonomonas gadei ATCC BAA-286.</title>
        <authorList>
            <consortium name="The Broad Institute Genome Sequencing Platform"/>
            <person name="Earl A."/>
            <person name="Ward D."/>
            <person name="Feldgarden M."/>
            <person name="Gevers D."/>
            <person name="Pudlo N."/>
            <person name="Martens E."/>
            <person name="Allen-Vercoe E."/>
            <person name="Young S.K."/>
            <person name="Zeng Q."/>
            <person name="Gargeya S."/>
            <person name="Fitzgerald M."/>
            <person name="Haas B."/>
            <person name="Abouelleil A."/>
            <person name="Alvarado L."/>
            <person name="Arachchi H.M."/>
            <person name="Berlin A."/>
            <person name="Brown A."/>
            <person name="Chapman S.B."/>
            <person name="Chen Z."/>
            <person name="Dunbar C."/>
            <person name="Freedman E."/>
            <person name="Gearin G."/>
            <person name="Gellesch M."/>
            <person name="Goldberg J."/>
            <person name="Griggs A."/>
            <person name="Gujja S."/>
            <person name="Heiman D."/>
            <person name="Howarth C."/>
            <person name="Larson L."/>
            <person name="Lui A."/>
            <person name="MacDonald P.J.P."/>
            <person name="Mehta T."/>
            <person name="Montmayeur A."/>
            <person name="Murphy C."/>
            <person name="Neiman D."/>
            <person name="Pearson M."/>
            <person name="Priest M."/>
            <person name="Roberts A."/>
            <person name="Saif S."/>
            <person name="Shea T."/>
            <person name="Shenoy N."/>
            <person name="Sisk P."/>
            <person name="Stolte C."/>
            <person name="Sykes S."/>
            <person name="Yandava C."/>
            <person name="Wortman J."/>
            <person name="Nusbaum C."/>
            <person name="Birren B."/>
        </authorList>
    </citation>
    <scope>NUCLEOTIDE SEQUENCE [LARGE SCALE GENOMIC DNA]</scope>
    <source>
        <strain evidence="12 13">ATCC BAA-286</strain>
    </source>
</reference>
<dbReference type="Gene3D" id="2.60.120.260">
    <property type="entry name" value="Galactose-binding domain-like"/>
    <property type="match status" value="1"/>
</dbReference>
<dbReference type="InterPro" id="IPR008979">
    <property type="entry name" value="Galactose-bd-like_sf"/>
</dbReference>
<dbReference type="RefSeq" id="WP_006800900.1">
    <property type="nucleotide sequence ID" value="NZ_GL891988.1"/>
</dbReference>
<dbReference type="EC" id="3.2.1.23" evidence="5 10"/>
<dbReference type="PRINTS" id="PR00132">
    <property type="entry name" value="GLHYDRLASE2"/>
</dbReference>
<dbReference type="InterPro" id="IPR013783">
    <property type="entry name" value="Ig-like_fold"/>
</dbReference>
<dbReference type="Pfam" id="PF00703">
    <property type="entry name" value="Glyco_hydro_2"/>
    <property type="match status" value="1"/>
</dbReference>
<evidence type="ECO:0000256" key="9">
    <source>
        <dbReference type="ARBA" id="ARBA00032230"/>
    </source>
</evidence>
<dbReference type="Pfam" id="PF16353">
    <property type="entry name" value="LacZ_4"/>
    <property type="match status" value="1"/>
</dbReference>
<dbReference type="InterPro" id="IPR032312">
    <property type="entry name" value="LacZ_4"/>
</dbReference>
<evidence type="ECO:0000256" key="2">
    <source>
        <dbReference type="ARBA" id="ARBA00001913"/>
    </source>
</evidence>
<keyword evidence="7" id="KW-0106">Calcium</keyword>
<dbReference type="Pfam" id="PF02836">
    <property type="entry name" value="Glyco_hydro_2_C"/>
    <property type="match status" value="1"/>
</dbReference>
<dbReference type="PANTHER" id="PTHR46323:SF2">
    <property type="entry name" value="BETA-GALACTOSIDASE"/>
    <property type="match status" value="1"/>
</dbReference>
<proteinExistence type="inferred from homology"/>
<keyword evidence="13" id="KW-1185">Reference proteome</keyword>
<dbReference type="SUPFAM" id="SSF49303">
    <property type="entry name" value="beta-Galactosidase/glucuronidase domain"/>
    <property type="match status" value="2"/>
</dbReference>
<comment type="subunit">
    <text evidence="4">Monomer.</text>
</comment>
<dbReference type="SUPFAM" id="SSF51445">
    <property type="entry name" value="(Trans)glycosidases"/>
    <property type="match status" value="1"/>
</dbReference>
<dbReference type="PROSITE" id="PS00719">
    <property type="entry name" value="GLYCOSYL_HYDROL_F2_1"/>
    <property type="match status" value="1"/>
</dbReference>
<dbReference type="InterPro" id="IPR006101">
    <property type="entry name" value="Glyco_hydro_2"/>
</dbReference>
<evidence type="ECO:0000256" key="5">
    <source>
        <dbReference type="ARBA" id="ARBA00012756"/>
    </source>
</evidence>
<dbReference type="InterPro" id="IPR023232">
    <property type="entry name" value="Glyco_hydro_2_AS"/>
</dbReference>
<evidence type="ECO:0000313" key="12">
    <source>
        <dbReference type="EMBL" id="EGK00228.1"/>
    </source>
</evidence>
<organism evidence="12 13">
    <name type="scientific">Dysgonomonas gadei ATCC BAA-286</name>
    <dbReference type="NCBI Taxonomy" id="742766"/>
    <lineage>
        <taxon>Bacteria</taxon>
        <taxon>Pseudomonadati</taxon>
        <taxon>Bacteroidota</taxon>
        <taxon>Bacteroidia</taxon>
        <taxon>Bacteroidales</taxon>
        <taxon>Dysgonomonadaceae</taxon>
        <taxon>Dysgonomonas</taxon>
    </lineage>
</organism>
<dbReference type="Gene3D" id="3.20.20.80">
    <property type="entry name" value="Glycosidases"/>
    <property type="match status" value="1"/>
</dbReference>
<sequence length="1196" mass="137532">MTKIANHFSLLLIILLIFPAKIFSQSFNPKKLYQIISPSGLAVDNMQSDENESRIYLSKRQKDNKGQLWRIVRLPNGSYIIENPFAKKSIDNFNNIATEHGNEVIQWETDMGNPNQQWQITASGMGSFTITQHKSKMNLALNGEEKSAAKLFQMPNTSQLWTIVETSVNAPKEKIVRGKTEWENELIFAVNKEKGHSTYIVYPNTTSLKADKYYETPWLEPTSEYYQSLDGLWKFNWVKQPSDRPINFYKTSYDVSSWKEIQVPSCWESLGYGTILYTNYTYPFKKNPPLIQTVKGYTIEKEPNPVGSYRKEFIIPDNWNNKEVILHFDGVYSGMYVWINGQKVGYSEGANNDAEFNITPYIANGKNTLAVEVYKWTDGSYIEDQDMFRFGGIHRSVYLYATPKTHIRDYFLKSEFNGDDFNTSIFKVEAVIRNYDNKTSIPLTLGIDLLDNKGKIVSSLTKKIQPINKVQEVKIDLATDIKKPVLWSAEKPNLYSVILSLKDETGKELEAMSSKFGFRKVEIKNKRVYINGEQVFFKGVNRHDTHPKFGKTIPVELMEKDVLMMKQNNINTIRTSHYPNSSKMYAMFDFYGLYVMDEADLENHGDMSISNKASWVDAYVDRIERVIERDKNHPSVVFWSLGNEAGGGNNFWAMRERAKELDPSRPIHYEGKNEVADIDSHMYPSIDRMRTFDMENSEKPYFLCEYVHSMGNAMGNLSEYWEYIENNSQRMIGACVWDWADQVHNKIGEPDNRYYYGGDFGDKPNDGDFSCNGLTTADRRITAKLIELKRIYQYIKFKPIALDAGKVEIENKYDFLDLNEFDVLWEVLEDGIVIESAAMPTINLAPNAKTVIDIPFKRNYIPGKEYFLNIKAVLKDKTSWADKGHSIASTQFALTQRPNISLVAAESLPELTATISVGELTISGRDFNIVFDTSTGKMILMNYKNTEYIHNKKGLDLNWYRSVNNDQFTDQNYYQTTTDKPIFNFAVADNNKSVTIISDYVTQIESQNPIKMPYLIKYIVYGNGTIDVESSFTKPSDGSIIRRLGLQMQLPEGFDQIKYYGKGPHENYTDRIKSADVGLYATTALDMESEHYMRAQSMGNREGIRWIEIKDNNNHGLKITSKDRLAFSALHFTDKAVWEAKHDFNLEKIRQPQIYLNLDCIQQGLGNATCGPNPLDEYMIPINAPLNYSFRIEVIK</sequence>
<dbReference type="AlphaFoldDB" id="F5J2A8"/>
<keyword evidence="6 10" id="KW-0378">Hydrolase</keyword>
<dbReference type="EMBL" id="ADLV01000039">
    <property type="protein sequence ID" value="EGK00228.1"/>
    <property type="molecule type" value="Genomic_DNA"/>
</dbReference>
<dbReference type="InterPro" id="IPR014718">
    <property type="entry name" value="GH-type_carb-bd"/>
</dbReference>
<dbReference type="SUPFAM" id="SSF74650">
    <property type="entry name" value="Galactose mutarotase-like"/>
    <property type="match status" value="1"/>
</dbReference>
<dbReference type="Pfam" id="PF02929">
    <property type="entry name" value="Bgal_small_N"/>
    <property type="match status" value="1"/>
</dbReference>
<evidence type="ECO:0000256" key="3">
    <source>
        <dbReference type="ARBA" id="ARBA00007401"/>
    </source>
</evidence>
<dbReference type="CDD" id="cd00161">
    <property type="entry name" value="beta-trefoil_Ricin-like"/>
    <property type="match status" value="1"/>
</dbReference>
<dbReference type="InterPro" id="IPR050347">
    <property type="entry name" value="Bact_Beta-galactosidase"/>
</dbReference>
<name>F5J2A8_9BACT</name>
<evidence type="ECO:0000256" key="10">
    <source>
        <dbReference type="RuleBase" id="RU361154"/>
    </source>
</evidence>
<evidence type="ECO:0000256" key="6">
    <source>
        <dbReference type="ARBA" id="ARBA00022801"/>
    </source>
</evidence>
<dbReference type="InterPro" id="IPR036156">
    <property type="entry name" value="Beta-gal/glucu_dom_sf"/>
</dbReference>
<gene>
    <name evidence="12" type="ORF">HMPREF9455_03367</name>
</gene>
<dbReference type="SMART" id="SM01038">
    <property type="entry name" value="Bgal_small_N"/>
    <property type="match status" value="1"/>
</dbReference>
<evidence type="ECO:0000313" key="13">
    <source>
        <dbReference type="Proteomes" id="UP000004913"/>
    </source>
</evidence>
<dbReference type="Gene3D" id="2.80.10.50">
    <property type="match status" value="1"/>
</dbReference>
<dbReference type="GO" id="GO:0009341">
    <property type="term" value="C:beta-galactosidase complex"/>
    <property type="evidence" value="ECO:0007669"/>
    <property type="project" value="InterPro"/>
</dbReference>
<dbReference type="Gene3D" id="2.60.40.10">
    <property type="entry name" value="Immunoglobulins"/>
    <property type="match status" value="2"/>
</dbReference>
<dbReference type="eggNOG" id="COG3250">
    <property type="taxonomic scope" value="Bacteria"/>
</dbReference>
<dbReference type="InterPro" id="IPR004199">
    <property type="entry name" value="B-gal_small/dom_5"/>
</dbReference>
<dbReference type="GO" id="GO:0004565">
    <property type="term" value="F:beta-galactosidase activity"/>
    <property type="evidence" value="ECO:0007669"/>
    <property type="project" value="UniProtKB-EC"/>
</dbReference>
<comment type="caution">
    <text evidence="12">The sequence shown here is derived from an EMBL/GenBank/DDBJ whole genome shotgun (WGS) entry which is preliminary data.</text>
</comment>
<dbReference type="InterPro" id="IPR017853">
    <property type="entry name" value="GH"/>
</dbReference>
<dbReference type="InterPro" id="IPR006102">
    <property type="entry name" value="Ig-like_GH2"/>
</dbReference>
<dbReference type="Proteomes" id="UP000004913">
    <property type="component" value="Unassembled WGS sequence"/>
</dbReference>
<evidence type="ECO:0000259" key="11">
    <source>
        <dbReference type="SMART" id="SM01038"/>
    </source>
</evidence>
<comment type="cofactor">
    <cofactor evidence="2">
        <name>Ca(2+)</name>
        <dbReference type="ChEBI" id="CHEBI:29108"/>
    </cofactor>
</comment>
<comment type="catalytic activity">
    <reaction evidence="1 10">
        <text>Hydrolysis of terminal non-reducing beta-D-galactose residues in beta-D-galactosides.</text>
        <dbReference type="EC" id="3.2.1.23"/>
    </reaction>
</comment>
<dbReference type="STRING" id="742766.HMPREF9455_03367"/>
<dbReference type="Gene3D" id="2.70.98.10">
    <property type="match status" value="1"/>
</dbReference>
<dbReference type="OrthoDB" id="9801077at2"/>
<dbReference type="SUPFAM" id="SSF50370">
    <property type="entry name" value="Ricin B-like lectins"/>
    <property type="match status" value="1"/>
</dbReference>
<feature type="domain" description="Beta galactosidase small chain/" evidence="11">
    <location>
        <begin position="921"/>
        <end position="1193"/>
    </location>
</feature>
<dbReference type="HOGENOM" id="CLU_002346_0_2_10"/>
<dbReference type="PROSITE" id="PS50231">
    <property type="entry name" value="RICIN_B_LECTIN"/>
    <property type="match status" value="1"/>
</dbReference>
<evidence type="ECO:0000256" key="4">
    <source>
        <dbReference type="ARBA" id="ARBA00011245"/>
    </source>
</evidence>
<dbReference type="Pfam" id="PF02837">
    <property type="entry name" value="Glyco_hydro_2_N"/>
    <property type="match status" value="1"/>
</dbReference>
<dbReference type="GO" id="GO:0030246">
    <property type="term" value="F:carbohydrate binding"/>
    <property type="evidence" value="ECO:0007669"/>
    <property type="project" value="InterPro"/>
</dbReference>
<dbReference type="InterPro" id="IPR000772">
    <property type="entry name" value="Ricin_B_lectin"/>
</dbReference>
<dbReference type="InterPro" id="IPR011013">
    <property type="entry name" value="Gal_mutarotase_sf_dom"/>
</dbReference>
<keyword evidence="8 10" id="KW-0326">Glycosidase</keyword>
<comment type="similarity">
    <text evidence="3 10">Belongs to the glycosyl hydrolase 2 family.</text>
</comment>
<dbReference type="Pfam" id="PF14200">
    <property type="entry name" value="RicinB_lectin_2"/>
    <property type="match status" value="1"/>
</dbReference>
<dbReference type="GO" id="GO:0005990">
    <property type="term" value="P:lactose catabolic process"/>
    <property type="evidence" value="ECO:0007669"/>
    <property type="project" value="TreeGrafter"/>
</dbReference>
<protein>
    <recommendedName>
        <fullName evidence="5 10">Beta-galactosidase</fullName>
        <ecNumber evidence="5 10">3.2.1.23</ecNumber>
    </recommendedName>
    <alternativeName>
        <fullName evidence="9 10">Lactase</fullName>
    </alternativeName>
</protein>
<evidence type="ECO:0000256" key="7">
    <source>
        <dbReference type="ARBA" id="ARBA00022837"/>
    </source>
</evidence>